<evidence type="ECO:0000313" key="1">
    <source>
        <dbReference type="EMBL" id="MPL61572.1"/>
    </source>
</evidence>
<dbReference type="AlphaFoldDB" id="A0A644T5Y9"/>
<dbReference type="EMBL" id="VSSQ01000015">
    <property type="protein sequence ID" value="MPL61572.1"/>
    <property type="molecule type" value="Genomic_DNA"/>
</dbReference>
<reference evidence="1" key="1">
    <citation type="submission" date="2019-08" db="EMBL/GenBank/DDBJ databases">
        <authorList>
            <person name="Kucharzyk K."/>
            <person name="Murdoch R.W."/>
            <person name="Higgins S."/>
            <person name="Loffler F."/>
        </authorList>
    </citation>
    <scope>NUCLEOTIDE SEQUENCE</scope>
</reference>
<sequence>MKDIWYGDKRDLVKWGVLLTLSKEFSAKRILQVAYYKKEEFEQLEIDGSKYSIPEEVKNHFRNMLNIRNMPNTIPIDVFTDEFGKVKRDPYYKNVIHNITSGIHPCRVFLDPDTGIVPASGDYKDKKDKHVLEDELKTIWDKLTNDDILTCYQHRTNRNSNKDWTMEKKDQFERALSLAAGSSKLAQGSKTAGDMVIFYCQKIYDISE</sequence>
<gene>
    <name evidence="1" type="ORF">SDC9_07149</name>
</gene>
<accession>A0A644T5Y9</accession>
<organism evidence="1">
    <name type="scientific">bioreactor metagenome</name>
    <dbReference type="NCBI Taxonomy" id="1076179"/>
    <lineage>
        <taxon>unclassified sequences</taxon>
        <taxon>metagenomes</taxon>
        <taxon>ecological metagenomes</taxon>
    </lineage>
</organism>
<name>A0A644T5Y9_9ZZZZ</name>
<proteinExistence type="predicted"/>
<comment type="caution">
    <text evidence="1">The sequence shown here is derived from an EMBL/GenBank/DDBJ whole genome shotgun (WGS) entry which is preliminary data.</text>
</comment>
<protein>
    <submittedName>
        <fullName evidence="1">Uncharacterized protein</fullName>
    </submittedName>
</protein>